<comment type="subcellular location">
    <subcellularLocation>
        <location evidence="1">Membrane</location>
        <topology evidence="1">Multi-pass membrane protein</topology>
    </subcellularLocation>
</comment>
<dbReference type="InterPro" id="IPR012932">
    <property type="entry name" value="VKOR"/>
</dbReference>
<evidence type="ECO:0000259" key="12">
    <source>
        <dbReference type="SMART" id="SM00756"/>
    </source>
</evidence>
<dbReference type="AlphaFoldDB" id="D8RY69"/>
<evidence type="ECO:0000256" key="11">
    <source>
        <dbReference type="SAM" id="Phobius"/>
    </source>
</evidence>
<feature type="transmembrane region" description="Helical" evidence="11">
    <location>
        <begin position="87"/>
        <end position="108"/>
    </location>
</feature>
<accession>D8RY69</accession>
<comment type="similarity">
    <text evidence="2">Belongs to the VKOR family.</text>
</comment>
<evidence type="ECO:0000256" key="4">
    <source>
        <dbReference type="ARBA" id="ARBA00022719"/>
    </source>
</evidence>
<feature type="transmembrane region" description="Helical" evidence="11">
    <location>
        <begin position="174"/>
        <end position="195"/>
    </location>
</feature>
<dbReference type="OMA" id="PYCVASA"/>
<evidence type="ECO:0000256" key="7">
    <source>
        <dbReference type="ARBA" id="ARBA00023136"/>
    </source>
</evidence>
<dbReference type="STRING" id="88036.D8RY69"/>
<keyword evidence="6" id="KW-0560">Oxidoreductase</keyword>
<reference evidence="13 14" key="1">
    <citation type="journal article" date="2011" name="Science">
        <title>The Selaginella genome identifies genetic changes associated with the evolution of vascular plants.</title>
        <authorList>
            <person name="Banks J.A."/>
            <person name="Nishiyama T."/>
            <person name="Hasebe M."/>
            <person name="Bowman J.L."/>
            <person name="Gribskov M."/>
            <person name="dePamphilis C."/>
            <person name="Albert V.A."/>
            <person name="Aono N."/>
            <person name="Aoyama T."/>
            <person name="Ambrose B.A."/>
            <person name="Ashton N.W."/>
            <person name="Axtell M.J."/>
            <person name="Barker E."/>
            <person name="Barker M.S."/>
            <person name="Bennetzen J.L."/>
            <person name="Bonawitz N.D."/>
            <person name="Chapple C."/>
            <person name="Cheng C."/>
            <person name="Correa L.G."/>
            <person name="Dacre M."/>
            <person name="DeBarry J."/>
            <person name="Dreyer I."/>
            <person name="Elias M."/>
            <person name="Engstrom E.M."/>
            <person name="Estelle M."/>
            <person name="Feng L."/>
            <person name="Finet C."/>
            <person name="Floyd S.K."/>
            <person name="Frommer W.B."/>
            <person name="Fujita T."/>
            <person name="Gramzow L."/>
            <person name="Gutensohn M."/>
            <person name="Harholt J."/>
            <person name="Hattori M."/>
            <person name="Heyl A."/>
            <person name="Hirai T."/>
            <person name="Hiwatashi Y."/>
            <person name="Ishikawa M."/>
            <person name="Iwata M."/>
            <person name="Karol K.G."/>
            <person name="Koehler B."/>
            <person name="Kolukisaoglu U."/>
            <person name="Kubo M."/>
            <person name="Kurata T."/>
            <person name="Lalonde S."/>
            <person name="Li K."/>
            <person name="Li Y."/>
            <person name="Litt A."/>
            <person name="Lyons E."/>
            <person name="Manning G."/>
            <person name="Maruyama T."/>
            <person name="Michael T.P."/>
            <person name="Mikami K."/>
            <person name="Miyazaki S."/>
            <person name="Morinaga S."/>
            <person name="Murata T."/>
            <person name="Mueller-Roeber B."/>
            <person name="Nelson D.R."/>
            <person name="Obara M."/>
            <person name="Oguri Y."/>
            <person name="Olmstead R.G."/>
            <person name="Onodera N."/>
            <person name="Petersen B.L."/>
            <person name="Pils B."/>
            <person name="Prigge M."/>
            <person name="Rensing S.A."/>
            <person name="Riano-Pachon D.M."/>
            <person name="Roberts A.W."/>
            <person name="Sato Y."/>
            <person name="Scheller H.V."/>
            <person name="Schulz B."/>
            <person name="Schulz C."/>
            <person name="Shakirov E.V."/>
            <person name="Shibagaki N."/>
            <person name="Shinohara N."/>
            <person name="Shippen D.E."/>
            <person name="Soerensen I."/>
            <person name="Sotooka R."/>
            <person name="Sugimoto N."/>
            <person name="Sugita M."/>
            <person name="Sumikawa N."/>
            <person name="Tanurdzic M."/>
            <person name="Theissen G."/>
            <person name="Ulvskov P."/>
            <person name="Wakazuki S."/>
            <person name="Weng J.K."/>
            <person name="Willats W.W."/>
            <person name="Wipf D."/>
            <person name="Wolf P.G."/>
            <person name="Yang L."/>
            <person name="Zimmer A.D."/>
            <person name="Zhu Q."/>
            <person name="Mitros T."/>
            <person name="Hellsten U."/>
            <person name="Loque D."/>
            <person name="Otillar R."/>
            <person name="Salamov A."/>
            <person name="Schmutz J."/>
            <person name="Shapiro H."/>
            <person name="Lindquist E."/>
            <person name="Lucas S."/>
            <person name="Rokhsar D."/>
            <person name="Grigoriev I.V."/>
        </authorList>
    </citation>
    <scope>NUCLEOTIDE SEQUENCE [LARGE SCALE GENOMIC DNA]</scope>
</reference>
<evidence type="ECO:0000256" key="1">
    <source>
        <dbReference type="ARBA" id="ARBA00004141"/>
    </source>
</evidence>
<dbReference type="Gramene" id="EFJ22852">
    <property type="protein sequence ID" value="EFJ22852"/>
    <property type="gene ID" value="SELMODRAFT_416132"/>
</dbReference>
<dbReference type="FunCoup" id="D8RY69">
    <property type="interactions" value="1634"/>
</dbReference>
<name>D8RY69_SELML</name>
<dbReference type="InterPro" id="IPR036249">
    <property type="entry name" value="Thioredoxin-like_sf"/>
</dbReference>
<dbReference type="GO" id="GO:0048038">
    <property type="term" value="F:quinone binding"/>
    <property type="evidence" value="ECO:0007669"/>
    <property type="project" value="UniProtKB-KW"/>
</dbReference>
<dbReference type="GO" id="GO:0016020">
    <property type="term" value="C:membrane"/>
    <property type="evidence" value="ECO:0007669"/>
    <property type="project" value="UniProtKB-SubCell"/>
</dbReference>
<evidence type="ECO:0000256" key="10">
    <source>
        <dbReference type="SAM" id="MobiDB-lite"/>
    </source>
</evidence>
<dbReference type="Proteomes" id="UP000001514">
    <property type="component" value="Unassembled WGS sequence"/>
</dbReference>
<keyword evidence="5 11" id="KW-1133">Transmembrane helix</keyword>
<evidence type="ECO:0000256" key="2">
    <source>
        <dbReference type="ARBA" id="ARBA00006214"/>
    </source>
</evidence>
<keyword evidence="4" id="KW-0874">Quinone</keyword>
<keyword evidence="7 11" id="KW-0472">Membrane</keyword>
<feature type="transmembrane region" description="Helical" evidence="11">
    <location>
        <begin position="143"/>
        <end position="162"/>
    </location>
</feature>
<dbReference type="GO" id="GO:0003955">
    <property type="term" value="F:NAD(P)H dehydrogenase (quinone) activity"/>
    <property type="evidence" value="ECO:0000318"/>
    <property type="project" value="GO_Central"/>
</dbReference>
<dbReference type="EMBL" id="GL377594">
    <property type="protein sequence ID" value="EFJ22852.1"/>
    <property type="molecule type" value="Genomic_DNA"/>
</dbReference>
<dbReference type="SMART" id="SM00756">
    <property type="entry name" value="VKc"/>
    <property type="match status" value="1"/>
</dbReference>
<dbReference type="PANTHER" id="PTHR34573:SF1">
    <property type="entry name" value="VITAMIN K EPOXIDE REDUCTASE DOMAIN-CONTAINING PROTEIN"/>
    <property type="match status" value="1"/>
</dbReference>
<keyword evidence="14" id="KW-1185">Reference proteome</keyword>
<evidence type="ECO:0000313" key="13">
    <source>
        <dbReference type="EMBL" id="EFJ22852.1"/>
    </source>
</evidence>
<dbReference type="GO" id="GO:0010207">
    <property type="term" value="P:photosystem II assembly"/>
    <property type="evidence" value="ECO:0000318"/>
    <property type="project" value="GO_Central"/>
</dbReference>
<dbReference type="HOGENOM" id="CLU_047345_1_0_1"/>
<feature type="region of interest" description="Disordered" evidence="10">
    <location>
        <begin position="1"/>
        <end position="22"/>
    </location>
</feature>
<feature type="domain" description="Vitamin K epoxide reductase" evidence="12">
    <location>
        <begin position="27"/>
        <end position="165"/>
    </location>
</feature>
<dbReference type="Gene3D" id="3.40.30.10">
    <property type="entry name" value="Glutaredoxin"/>
    <property type="match status" value="1"/>
</dbReference>
<evidence type="ECO:0000256" key="6">
    <source>
        <dbReference type="ARBA" id="ARBA00023002"/>
    </source>
</evidence>
<evidence type="ECO:0000313" key="14">
    <source>
        <dbReference type="Proteomes" id="UP000001514"/>
    </source>
</evidence>
<proteinExistence type="inferred from homology"/>
<dbReference type="Gene3D" id="1.20.1440.130">
    <property type="entry name" value="VKOR domain"/>
    <property type="match status" value="1"/>
</dbReference>
<keyword evidence="8" id="KW-1015">Disulfide bond</keyword>
<keyword evidence="3 11" id="KW-0812">Transmembrane</keyword>
<evidence type="ECO:0000256" key="9">
    <source>
        <dbReference type="ARBA" id="ARBA00023284"/>
    </source>
</evidence>
<dbReference type="CDD" id="cd12916">
    <property type="entry name" value="VKOR_1"/>
    <property type="match status" value="1"/>
</dbReference>
<evidence type="ECO:0000256" key="3">
    <source>
        <dbReference type="ARBA" id="ARBA00022692"/>
    </source>
</evidence>
<feature type="transmembrane region" description="Helical" evidence="11">
    <location>
        <begin position="115"/>
        <end position="137"/>
    </location>
</feature>
<sequence>MVPRPASNLATERKSGSPSVSIQPEPRKIPYGLITSLSGLGAIETAYLSWIKIFGGSAICPASGPGHGCNDVLNSAYSTLFGTPLSLIGFVAYSSISLLGFSMIQSLFPEDDVRWLLLGGTTALVSASSYFLYLLTFKLENASCAYCVASVLLSFGLFISTLKGFKWKDVPRMAGLQLVVGAAVIFTLSTGFAAAGPALAGSSEDIDLPPIEPEVTTSSDATKMALAKHLKSIGAKMYGAFWCSHCHEQKQELGKEAMKILEYVECFPDGYRKNVKTAKACEAAKIEGFPTWIIKGEKYSGELSLEELADAAGFSLEK</sequence>
<dbReference type="InterPro" id="IPR044698">
    <property type="entry name" value="VKOR/LTO1"/>
</dbReference>
<evidence type="ECO:0000256" key="5">
    <source>
        <dbReference type="ARBA" id="ARBA00022989"/>
    </source>
</evidence>
<dbReference type="PANTHER" id="PTHR34573">
    <property type="entry name" value="VKC DOMAIN-CONTAINING PROTEIN"/>
    <property type="match status" value="1"/>
</dbReference>
<dbReference type="InterPro" id="IPR038354">
    <property type="entry name" value="VKOR_sf"/>
</dbReference>
<protein>
    <recommendedName>
        <fullName evidence="12">Vitamin K epoxide reductase domain-containing protein</fullName>
    </recommendedName>
</protein>
<gene>
    <name evidence="13" type="ORF">SELMODRAFT_416132</name>
</gene>
<dbReference type="SUPFAM" id="SSF52833">
    <property type="entry name" value="Thioredoxin-like"/>
    <property type="match status" value="1"/>
</dbReference>
<dbReference type="eggNOG" id="ENOG502QRER">
    <property type="taxonomic scope" value="Eukaryota"/>
</dbReference>
<dbReference type="KEGG" id="smo:SELMODRAFT_416132"/>
<organism evidence="14">
    <name type="scientific">Selaginella moellendorffii</name>
    <name type="common">Spikemoss</name>
    <dbReference type="NCBI Taxonomy" id="88036"/>
    <lineage>
        <taxon>Eukaryota</taxon>
        <taxon>Viridiplantae</taxon>
        <taxon>Streptophyta</taxon>
        <taxon>Embryophyta</taxon>
        <taxon>Tracheophyta</taxon>
        <taxon>Lycopodiopsida</taxon>
        <taxon>Selaginellales</taxon>
        <taxon>Selaginellaceae</taxon>
        <taxon>Selaginella</taxon>
    </lineage>
</organism>
<dbReference type="InParanoid" id="D8RY69"/>
<dbReference type="Pfam" id="PF07884">
    <property type="entry name" value="VKOR"/>
    <property type="match status" value="1"/>
</dbReference>
<keyword evidence="9" id="KW-0676">Redox-active center</keyword>
<evidence type="ECO:0000256" key="8">
    <source>
        <dbReference type="ARBA" id="ARBA00023157"/>
    </source>
</evidence>